<dbReference type="STRING" id="1849047.A0A3D8QPS1"/>
<dbReference type="SUPFAM" id="SSF52540">
    <property type="entry name" value="P-loop containing nucleoside triphosphate hydrolases"/>
    <property type="match status" value="2"/>
</dbReference>
<feature type="repeat" description="ANK" evidence="4">
    <location>
        <begin position="1069"/>
        <end position="1101"/>
    </location>
</feature>
<dbReference type="SUPFAM" id="SSF53474">
    <property type="entry name" value="alpha/beta-Hydrolases"/>
    <property type="match status" value="1"/>
</dbReference>
<dbReference type="Pfam" id="PF24883">
    <property type="entry name" value="NPHP3_N"/>
    <property type="match status" value="1"/>
</dbReference>
<dbReference type="PANTHER" id="PTHR24198">
    <property type="entry name" value="ANKYRIN REPEAT AND PROTEIN KINASE DOMAIN-CONTAINING PROTEIN"/>
    <property type="match status" value="1"/>
</dbReference>
<dbReference type="Gene3D" id="3.40.50.1820">
    <property type="entry name" value="alpha/beta hydrolase"/>
    <property type="match status" value="1"/>
</dbReference>
<keyword evidence="5" id="KW-0812">Transmembrane</keyword>
<evidence type="ECO:0000256" key="5">
    <source>
        <dbReference type="SAM" id="Phobius"/>
    </source>
</evidence>
<dbReference type="Pfam" id="PF05057">
    <property type="entry name" value="DUF676"/>
    <property type="match status" value="1"/>
</dbReference>
<reference evidence="7 8" key="1">
    <citation type="journal article" date="2018" name="IMA Fungus">
        <title>IMA Genome-F 9: Draft genome sequence of Annulohypoxylon stygium, Aspergillus mulundensis, Berkeleyomyces basicola (syn. Thielaviopsis basicola), Ceratocystis smalleyi, two Cercospora beticola strains, Coleophoma cylindrospora, Fusarium fracticaudum, Phialophora cf. hyalina, and Morchella septimelata.</title>
        <authorList>
            <person name="Wingfield B.D."/>
            <person name="Bills G.F."/>
            <person name="Dong Y."/>
            <person name="Huang W."/>
            <person name="Nel W.J."/>
            <person name="Swalarsk-Parry B.S."/>
            <person name="Vaghefi N."/>
            <person name="Wilken P.M."/>
            <person name="An Z."/>
            <person name="de Beer Z.W."/>
            <person name="De Vos L."/>
            <person name="Chen L."/>
            <person name="Duong T.A."/>
            <person name="Gao Y."/>
            <person name="Hammerbacher A."/>
            <person name="Kikkert J.R."/>
            <person name="Li Y."/>
            <person name="Li H."/>
            <person name="Li K."/>
            <person name="Li Q."/>
            <person name="Liu X."/>
            <person name="Ma X."/>
            <person name="Naidoo K."/>
            <person name="Pethybridge S.J."/>
            <person name="Sun J."/>
            <person name="Steenkamp E.T."/>
            <person name="van der Nest M.A."/>
            <person name="van Wyk S."/>
            <person name="Wingfield M.J."/>
            <person name="Xiong C."/>
            <person name="Yue Q."/>
            <person name="Zhang X."/>
        </authorList>
    </citation>
    <scope>NUCLEOTIDE SEQUENCE [LARGE SCALE GENOMIC DNA]</scope>
    <source>
        <strain evidence="7 8">BP6252</strain>
    </source>
</reference>
<organism evidence="7 8">
    <name type="scientific">Coleophoma cylindrospora</name>
    <dbReference type="NCBI Taxonomy" id="1849047"/>
    <lineage>
        <taxon>Eukaryota</taxon>
        <taxon>Fungi</taxon>
        <taxon>Dikarya</taxon>
        <taxon>Ascomycota</taxon>
        <taxon>Pezizomycotina</taxon>
        <taxon>Leotiomycetes</taxon>
        <taxon>Helotiales</taxon>
        <taxon>Dermateaceae</taxon>
        <taxon>Coleophoma</taxon>
    </lineage>
</organism>
<dbReference type="InterPro" id="IPR007111">
    <property type="entry name" value="NACHT_NTPase"/>
</dbReference>
<evidence type="ECO:0000256" key="3">
    <source>
        <dbReference type="ARBA" id="ARBA00023043"/>
    </source>
</evidence>
<evidence type="ECO:0000256" key="2">
    <source>
        <dbReference type="ARBA" id="ARBA00022737"/>
    </source>
</evidence>
<dbReference type="InterPro" id="IPR007751">
    <property type="entry name" value="DUF676_lipase-like"/>
</dbReference>
<dbReference type="SMART" id="SM00248">
    <property type="entry name" value="ANK"/>
    <property type="match status" value="13"/>
</dbReference>
<feature type="repeat" description="ANK" evidence="4">
    <location>
        <begin position="1036"/>
        <end position="1068"/>
    </location>
</feature>
<feature type="repeat" description="ANK" evidence="4">
    <location>
        <begin position="1276"/>
        <end position="1308"/>
    </location>
</feature>
<dbReference type="EMBL" id="PDLM01000013">
    <property type="protein sequence ID" value="RDW63678.1"/>
    <property type="molecule type" value="Genomic_DNA"/>
</dbReference>
<dbReference type="Gene3D" id="3.40.50.300">
    <property type="entry name" value="P-loop containing nucleotide triphosphate hydrolases"/>
    <property type="match status" value="1"/>
</dbReference>
<comment type="similarity">
    <text evidence="1">Belongs to the putative lipase ROG1 family.</text>
</comment>
<dbReference type="Proteomes" id="UP000256645">
    <property type="component" value="Unassembled WGS sequence"/>
</dbReference>
<name>A0A3D8QPS1_9HELO</name>
<comment type="caution">
    <text evidence="7">The sequence shown here is derived from an EMBL/GenBank/DDBJ whole genome shotgun (WGS) entry which is preliminary data.</text>
</comment>
<dbReference type="InterPro" id="IPR056884">
    <property type="entry name" value="NPHP3-like_N"/>
</dbReference>
<dbReference type="Pfam" id="PF00023">
    <property type="entry name" value="Ank"/>
    <property type="match status" value="1"/>
</dbReference>
<gene>
    <name evidence="7" type="ORF">BP6252_11223</name>
</gene>
<evidence type="ECO:0000313" key="7">
    <source>
        <dbReference type="EMBL" id="RDW63678.1"/>
    </source>
</evidence>
<feature type="repeat" description="ANK" evidence="4">
    <location>
        <begin position="1243"/>
        <end position="1275"/>
    </location>
</feature>
<feature type="domain" description="NACHT" evidence="6">
    <location>
        <begin position="390"/>
        <end position="528"/>
    </location>
</feature>
<dbReference type="Gene3D" id="1.25.40.20">
    <property type="entry name" value="Ankyrin repeat-containing domain"/>
    <property type="match status" value="2"/>
</dbReference>
<dbReference type="Pfam" id="PF12796">
    <property type="entry name" value="Ank_2"/>
    <property type="match status" value="4"/>
</dbReference>
<dbReference type="InterPro" id="IPR002110">
    <property type="entry name" value="Ankyrin_rpt"/>
</dbReference>
<feature type="repeat" description="ANK" evidence="4">
    <location>
        <begin position="1175"/>
        <end position="1207"/>
    </location>
</feature>
<evidence type="ECO:0000256" key="4">
    <source>
        <dbReference type="PROSITE-ProRule" id="PRU00023"/>
    </source>
</evidence>
<feature type="transmembrane region" description="Helical" evidence="5">
    <location>
        <begin position="7"/>
        <end position="24"/>
    </location>
</feature>
<proteinExistence type="inferred from homology"/>
<dbReference type="PROSITE" id="PS50837">
    <property type="entry name" value="NACHT"/>
    <property type="match status" value="1"/>
</dbReference>
<feature type="repeat" description="ANK" evidence="4">
    <location>
        <begin position="1142"/>
        <end position="1174"/>
    </location>
</feature>
<dbReference type="PRINTS" id="PR01415">
    <property type="entry name" value="ANKYRIN"/>
</dbReference>
<dbReference type="PROSITE" id="PS50088">
    <property type="entry name" value="ANK_REPEAT"/>
    <property type="match status" value="9"/>
</dbReference>
<dbReference type="OrthoDB" id="7464126at2759"/>
<dbReference type="PROSITE" id="PS50297">
    <property type="entry name" value="ANK_REP_REGION"/>
    <property type="match status" value="7"/>
</dbReference>
<evidence type="ECO:0000313" key="8">
    <source>
        <dbReference type="Proteomes" id="UP000256645"/>
    </source>
</evidence>
<feature type="repeat" description="ANK" evidence="4">
    <location>
        <begin position="937"/>
        <end position="969"/>
    </location>
</feature>
<keyword evidence="3 4" id="KW-0040">ANK repeat</keyword>
<dbReference type="InterPro" id="IPR029058">
    <property type="entry name" value="AB_hydrolase_fold"/>
</dbReference>
<keyword evidence="8" id="KW-1185">Reference proteome</keyword>
<dbReference type="InterPro" id="IPR036770">
    <property type="entry name" value="Ankyrin_rpt-contain_sf"/>
</dbReference>
<accession>A0A3D8QPS1</accession>
<dbReference type="InterPro" id="IPR027417">
    <property type="entry name" value="P-loop_NTPase"/>
</dbReference>
<evidence type="ECO:0000256" key="1">
    <source>
        <dbReference type="ARBA" id="ARBA00007920"/>
    </source>
</evidence>
<dbReference type="PANTHER" id="PTHR24198:SF165">
    <property type="entry name" value="ANKYRIN REPEAT-CONTAINING PROTEIN-RELATED"/>
    <property type="match status" value="1"/>
</dbReference>
<sequence>MDLSTTALYLLIFLISVALLYYQLVAKRIPTRLHPDQAPRSRSGMVLAAGFNLHPPAGGLDIVFVHGLGSNPDTTWHARKPKGASGTIDEEYICWITDFLPQDLTPEDLRYVRAFFYNYDSWWRKDALDIRLSQLGQQLLNSIHLEMRTTKELLQEQARRIIFVGHSYGGLVIKQALIQAKLNSIFHDIVEDTKAVFFLGTPHRGSKFSIWGKLIARALKPLGSNYSIIEGLSYDSQSLLDLHGSFIDAGFDDLRVTNFFEQRRARILKIWFASWGEFVVEEQSAIYHGRQVKLVGLPTDHSGLNKFGYRTDTYHRILSELRETINSIRLQSPSSAAQLQINTMDSACLNSLYFPEMTDRQDEVQDAHRNSCSWIRTHEQYKNWEADLHGLLWIQGSPGSGKSTLMKKILQMSRNGEKSGHIHLAFFFHRRGTQLQKTPIGLYRTILFQLLKQVPSAGTEFQKAYEEKIKYSGEYGKNWEWREAELRRVLKSTLITATRTSDIKIFIDALDEAGEDSARSVVDYLHELHQQLLESAHHIRICFSCRYYPVIRTSGGFQIYVDKENAGDISIYVREELKKWISLNGSDFESDHLALLQENITSKASGVFLWVYLVLPNIAKQYNNGKGIEEVLQILEGVPPSLSDIYKHIITKLVDLTDRDQTLHLMQWICLAQRPLSVTELRYALASDEISSHPYQESAEESKGFIQSDLQLERMINGLSGGLAEVRTHTDEFDFGERRAVQFIHQSVIDFMLKDGLTWLNHGSAGNAIGQGHSRLSKACINYLMLGNVQNAAASLSLKSYHQDDPNRLEDHPFLRYATTSWFLHAEKAEILDIPQNDIIQRFQWPNALPFLHWIEIYQELDKHSYRCPSSKACLIHVAAASNLKSAVLELSKCDPCFESKDANGSKPLHYAARWGREEIVRVILNSNADIDARDLENSTALHLAATSGHERIAKLLLAKGSDVNAQNRIDESILQSAALAGSWITCKLLLDNGADVNAQGGYYGNALQAAAERGGEAIVKLLLDKGADVNAQGGQFGNALQAAASCVDEAIVKLLLDKGADVNAQGGQFSNALQAAVYRGDEAIVKLLLDKAADVNAQGGLFGNALQTAAEREYEAIVKQLLDKGADLLDKGADVNAQGGQFGNALQAAVCRGDEAIVKLLLDKGADVNAQGGQFGNALQAAAYHCHKEILKTLVQKGAELNRTDPQGRLVLQLGIRGSSSTITDYLLSLGARTDWKHADQQGRSALHFAASGGCLEAIKLIHNSGVALDILDSHYWTPLHWACRSDNLETVRYLALSGADLQAENMQGQTPLDVAIFCGNEDVVAFLSGYNDSARTATRQIAEIAPARNHFRPCASCFHVSAIDPLIGLW</sequence>
<dbReference type="SUPFAM" id="SSF48403">
    <property type="entry name" value="Ankyrin repeat"/>
    <property type="match status" value="2"/>
</dbReference>
<evidence type="ECO:0000259" key="6">
    <source>
        <dbReference type="PROSITE" id="PS50837"/>
    </source>
</evidence>
<feature type="repeat" description="ANK" evidence="4">
    <location>
        <begin position="1003"/>
        <end position="1035"/>
    </location>
</feature>
<keyword evidence="2" id="KW-0677">Repeat</keyword>
<feature type="repeat" description="ANK" evidence="4">
    <location>
        <begin position="904"/>
        <end position="936"/>
    </location>
</feature>
<keyword evidence="5" id="KW-0472">Membrane</keyword>
<keyword evidence="5" id="KW-1133">Transmembrane helix</keyword>
<protein>
    <recommendedName>
        <fullName evidence="6">NACHT domain-containing protein</fullName>
    </recommendedName>
</protein>